<reference evidence="2" key="1">
    <citation type="journal article" date="2019" name="Sci. Rep.">
        <title>Draft genome of Tanacetum cinerariifolium, the natural source of mosquito coil.</title>
        <authorList>
            <person name="Yamashiro T."/>
            <person name="Shiraishi A."/>
            <person name="Satake H."/>
            <person name="Nakayama K."/>
        </authorList>
    </citation>
    <scope>NUCLEOTIDE SEQUENCE</scope>
</reference>
<protein>
    <submittedName>
        <fullName evidence="2">UBN2 domain-containing protein</fullName>
    </submittedName>
</protein>
<organism evidence="2">
    <name type="scientific">Tanacetum cinerariifolium</name>
    <name type="common">Dalmatian daisy</name>
    <name type="synonym">Chrysanthemum cinerariifolium</name>
    <dbReference type="NCBI Taxonomy" id="118510"/>
    <lineage>
        <taxon>Eukaryota</taxon>
        <taxon>Viridiplantae</taxon>
        <taxon>Streptophyta</taxon>
        <taxon>Embryophyta</taxon>
        <taxon>Tracheophyta</taxon>
        <taxon>Spermatophyta</taxon>
        <taxon>Magnoliopsida</taxon>
        <taxon>eudicotyledons</taxon>
        <taxon>Gunneridae</taxon>
        <taxon>Pentapetalae</taxon>
        <taxon>asterids</taxon>
        <taxon>campanulids</taxon>
        <taxon>Asterales</taxon>
        <taxon>Asteraceae</taxon>
        <taxon>Asteroideae</taxon>
        <taxon>Anthemideae</taxon>
        <taxon>Anthemidinae</taxon>
        <taxon>Tanacetum</taxon>
    </lineage>
</organism>
<feature type="transmembrane region" description="Helical" evidence="1">
    <location>
        <begin position="35"/>
        <end position="60"/>
    </location>
</feature>
<evidence type="ECO:0000313" key="2">
    <source>
        <dbReference type="EMBL" id="GEU82046.1"/>
    </source>
</evidence>
<gene>
    <name evidence="2" type="ORF">Tci_054024</name>
</gene>
<keyword evidence="1" id="KW-1133">Transmembrane helix</keyword>
<proteinExistence type="predicted"/>
<keyword evidence="1" id="KW-0812">Transmembrane</keyword>
<sequence length="329" mass="37667">MLLLVVVGVVGIVGRIVVGKKRLGLDVVEKFEYVRIVVIVAIVEMLLLIKINIWVIVGIVREYPSQISSRCSAIDRGTPVMSDGCHGNISKFPFKRSLGVAAMVAHSVGVRIVLWIVTIPPFTGNLSIPLKALDKRYSSKNYVRKFLRALHPKWIAKVTKIEELKDLTSLSLDELIGNLKVYEMIIKKDSKIVKAKGERKSLALKDNKESSNEECSTFGSEDEEYAMAVRDFKKFFKRRGKFVRQPRNDKMTRTAKVKGRVLDSETQIILLENVQNHRRTRTKEHLSEVLGVITMKKMMKRLKMKRVSWLKHQMRYVLILPTLAMKIHQ</sequence>
<dbReference type="AlphaFoldDB" id="A0A6L2N749"/>
<name>A0A6L2N749_TANCI</name>
<dbReference type="EMBL" id="BKCJ010008403">
    <property type="protein sequence ID" value="GEU82046.1"/>
    <property type="molecule type" value="Genomic_DNA"/>
</dbReference>
<accession>A0A6L2N749</accession>
<keyword evidence="1" id="KW-0472">Membrane</keyword>
<evidence type="ECO:0000256" key="1">
    <source>
        <dbReference type="SAM" id="Phobius"/>
    </source>
</evidence>
<feature type="transmembrane region" description="Helical" evidence="1">
    <location>
        <begin position="98"/>
        <end position="117"/>
    </location>
</feature>
<comment type="caution">
    <text evidence="2">The sequence shown here is derived from an EMBL/GenBank/DDBJ whole genome shotgun (WGS) entry which is preliminary data.</text>
</comment>